<keyword evidence="1" id="KW-0472">Membrane</keyword>
<dbReference type="EMBL" id="FZNQ01000019">
    <property type="protein sequence ID" value="SNR59385.1"/>
    <property type="molecule type" value="Genomic_DNA"/>
</dbReference>
<reference evidence="2 3" key="1">
    <citation type="submission" date="2017-06" db="EMBL/GenBank/DDBJ databases">
        <authorList>
            <person name="Kim H.J."/>
            <person name="Triplett B.A."/>
        </authorList>
    </citation>
    <scope>NUCLEOTIDE SEQUENCE [LARGE SCALE GENOMIC DNA]</scope>
    <source>
        <strain evidence="2 3">DSM 8800</strain>
    </source>
</reference>
<dbReference type="RefSeq" id="WP_089385628.1">
    <property type="nucleotide sequence ID" value="NZ_FZNQ01000019.1"/>
</dbReference>
<feature type="transmembrane region" description="Helical" evidence="1">
    <location>
        <begin position="58"/>
        <end position="75"/>
    </location>
</feature>
<keyword evidence="1" id="KW-0812">Transmembrane</keyword>
<dbReference type="OrthoDB" id="305997at2157"/>
<keyword evidence="3" id="KW-1185">Reference proteome</keyword>
<protein>
    <submittedName>
        <fullName evidence="2">Uncharacterized protein</fullName>
    </submittedName>
</protein>
<evidence type="ECO:0000256" key="1">
    <source>
        <dbReference type="SAM" id="Phobius"/>
    </source>
</evidence>
<keyword evidence="1" id="KW-1133">Transmembrane helix</keyword>
<dbReference type="AlphaFoldDB" id="A0A238XK62"/>
<evidence type="ECO:0000313" key="2">
    <source>
        <dbReference type="EMBL" id="SNR59385.1"/>
    </source>
</evidence>
<dbReference type="Proteomes" id="UP000198397">
    <property type="component" value="Unassembled WGS sequence"/>
</dbReference>
<accession>A0A238XK62</accession>
<feature type="transmembrane region" description="Helical" evidence="1">
    <location>
        <begin position="81"/>
        <end position="99"/>
    </location>
</feature>
<evidence type="ECO:0000313" key="3">
    <source>
        <dbReference type="Proteomes" id="UP000198397"/>
    </source>
</evidence>
<sequence>MADRRGLELDPEERLRYRGRLRSGRAVAVTDERLLIAGEERTESIPYTNVSEVTNERFDWFLAIMSLALCGVGVLSLDENVLLGVGMVVFGAWSLLRTYRKRDRVRIHTHSRPKPIEVFPADVDALYAALEPAVAAVRERADGRGREDAREG</sequence>
<name>A0A238XK62_HALVU</name>
<proteinExistence type="predicted"/>
<organism evidence="2 3">
    <name type="scientific">Halorubrum vacuolatum</name>
    <name type="common">Natronobacterium vacuolatum</name>
    <dbReference type="NCBI Taxonomy" id="63740"/>
    <lineage>
        <taxon>Archaea</taxon>
        <taxon>Methanobacteriati</taxon>
        <taxon>Methanobacteriota</taxon>
        <taxon>Stenosarchaea group</taxon>
        <taxon>Halobacteria</taxon>
        <taxon>Halobacteriales</taxon>
        <taxon>Haloferacaceae</taxon>
        <taxon>Halorubrum</taxon>
    </lineage>
</organism>
<gene>
    <name evidence="2" type="ORF">SAMN06264855_11929</name>
</gene>